<proteinExistence type="predicted"/>
<feature type="region of interest" description="Disordered" evidence="1">
    <location>
        <begin position="17"/>
        <end position="63"/>
    </location>
</feature>
<reference evidence="2" key="1">
    <citation type="submission" date="2018-05" db="EMBL/GenBank/DDBJ databases">
        <authorList>
            <person name="Lanie J.A."/>
            <person name="Ng W.-L."/>
            <person name="Kazmierczak K.M."/>
            <person name="Andrzejewski T.M."/>
            <person name="Davidsen T.M."/>
            <person name="Wayne K.J."/>
            <person name="Tettelin H."/>
            <person name="Glass J.I."/>
            <person name="Rusch D."/>
            <person name="Podicherti R."/>
            <person name="Tsui H.-C.T."/>
            <person name="Winkler M.E."/>
        </authorList>
    </citation>
    <scope>NUCLEOTIDE SEQUENCE</scope>
</reference>
<gene>
    <name evidence="2" type="ORF">METZ01_LOCUS446572</name>
</gene>
<evidence type="ECO:0000313" key="2">
    <source>
        <dbReference type="EMBL" id="SVD93718.1"/>
    </source>
</evidence>
<organism evidence="2">
    <name type="scientific">marine metagenome</name>
    <dbReference type="NCBI Taxonomy" id="408172"/>
    <lineage>
        <taxon>unclassified sequences</taxon>
        <taxon>metagenomes</taxon>
        <taxon>ecological metagenomes</taxon>
    </lineage>
</organism>
<dbReference type="EMBL" id="UINC01183127">
    <property type="protein sequence ID" value="SVD93718.1"/>
    <property type="molecule type" value="Genomic_DNA"/>
</dbReference>
<name>A0A382ZG94_9ZZZZ</name>
<protein>
    <submittedName>
        <fullName evidence="2">Uncharacterized protein</fullName>
    </submittedName>
</protein>
<dbReference type="AlphaFoldDB" id="A0A382ZG94"/>
<accession>A0A382ZG94</accession>
<evidence type="ECO:0000256" key="1">
    <source>
        <dbReference type="SAM" id="MobiDB-lite"/>
    </source>
</evidence>
<sequence>MNTDKIKRKIAEGHTDEEIAAMAGTTAEEISKVRTPAPKPKPAPKAAPKKAAPKKAATSKKKK</sequence>
<feature type="compositionally biased region" description="Basic residues" evidence="1">
    <location>
        <begin position="47"/>
        <end position="63"/>
    </location>
</feature>